<feature type="transmembrane region" description="Helical" evidence="1">
    <location>
        <begin position="144"/>
        <end position="165"/>
    </location>
</feature>
<feature type="transmembrane region" description="Helical" evidence="1">
    <location>
        <begin position="110"/>
        <end position="132"/>
    </location>
</feature>
<keyword evidence="1" id="KW-1133">Transmembrane helix</keyword>
<accession>A0A9D6LN32</accession>
<dbReference type="AlphaFoldDB" id="A0A9D6LN32"/>
<protein>
    <submittedName>
        <fullName evidence="2">Uncharacterized protein</fullName>
    </submittedName>
</protein>
<evidence type="ECO:0000313" key="2">
    <source>
        <dbReference type="EMBL" id="MBI3627524.1"/>
    </source>
</evidence>
<feature type="transmembrane region" description="Helical" evidence="1">
    <location>
        <begin position="33"/>
        <end position="55"/>
    </location>
</feature>
<name>A0A9D6LN32_9BACT</name>
<dbReference type="Proteomes" id="UP000808388">
    <property type="component" value="Unassembled WGS sequence"/>
</dbReference>
<sequence>MITTTTLQSNGAGVTAKSRSMGTRQDGLVGWKLVLPIVLGLLAMFAFSTGIMLAADHGGRTLRNAVMTTWLLAFFYPISMLFLTLVLVRIGCQISRYPPSSKLTSWGSNAPGLAVGVLLLAVFIGLKILTGMPTKTGAEALQSLLTYFCALAVLVAICEVVRWLGREITHPALSLM</sequence>
<evidence type="ECO:0000256" key="1">
    <source>
        <dbReference type="SAM" id="Phobius"/>
    </source>
</evidence>
<evidence type="ECO:0000313" key="3">
    <source>
        <dbReference type="Proteomes" id="UP000808388"/>
    </source>
</evidence>
<gene>
    <name evidence="2" type="ORF">HY220_02115</name>
</gene>
<keyword evidence="1" id="KW-0812">Transmembrane</keyword>
<organism evidence="2 3">
    <name type="scientific">Candidatus Sungiibacteriota bacterium</name>
    <dbReference type="NCBI Taxonomy" id="2750080"/>
    <lineage>
        <taxon>Bacteria</taxon>
        <taxon>Candidatus Sungiibacteriota</taxon>
    </lineage>
</organism>
<proteinExistence type="predicted"/>
<comment type="caution">
    <text evidence="2">The sequence shown here is derived from an EMBL/GenBank/DDBJ whole genome shotgun (WGS) entry which is preliminary data.</text>
</comment>
<dbReference type="EMBL" id="JACQCQ010000009">
    <property type="protein sequence ID" value="MBI3627524.1"/>
    <property type="molecule type" value="Genomic_DNA"/>
</dbReference>
<reference evidence="2" key="1">
    <citation type="submission" date="2020-07" db="EMBL/GenBank/DDBJ databases">
        <title>Huge and variable diversity of episymbiotic CPR bacteria and DPANN archaea in groundwater ecosystems.</title>
        <authorList>
            <person name="He C.Y."/>
            <person name="Keren R."/>
            <person name="Whittaker M."/>
            <person name="Farag I.F."/>
            <person name="Doudna J."/>
            <person name="Cate J.H.D."/>
            <person name="Banfield J.F."/>
        </authorList>
    </citation>
    <scope>NUCLEOTIDE SEQUENCE</scope>
    <source>
        <strain evidence="2">NC_groundwater_972_Pr1_S-0.2um_49_27</strain>
    </source>
</reference>
<keyword evidence="1" id="KW-0472">Membrane</keyword>
<feature type="transmembrane region" description="Helical" evidence="1">
    <location>
        <begin position="67"/>
        <end position="90"/>
    </location>
</feature>